<proteinExistence type="predicted"/>
<keyword evidence="3" id="KW-1185">Reference proteome</keyword>
<dbReference type="AlphaFoldDB" id="A0A6I6C6J5"/>
<protein>
    <recommendedName>
        <fullName evidence="1">DUF2779 domain-containing protein</fullName>
    </recommendedName>
</protein>
<dbReference type="InterPro" id="IPR021301">
    <property type="entry name" value="DUF2779"/>
</dbReference>
<evidence type="ECO:0000259" key="1">
    <source>
        <dbReference type="Pfam" id="PF11074"/>
    </source>
</evidence>
<accession>A0A6I6C6J5</accession>
<evidence type="ECO:0000313" key="3">
    <source>
        <dbReference type="Proteomes" id="UP000424468"/>
    </source>
</evidence>
<dbReference type="KEGG" id="stab:STABA_v1c04270"/>
<evidence type="ECO:0000313" key="2">
    <source>
        <dbReference type="EMBL" id="QGS51790.1"/>
    </source>
</evidence>
<dbReference type="OrthoDB" id="9783873at2"/>
<dbReference type="Proteomes" id="UP000424468">
    <property type="component" value="Chromosome"/>
</dbReference>
<dbReference type="RefSeq" id="WP_156006107.1">
    <property type="nucleotide sequence ID" value="NZ_CP046276.1"/>
</dbReference>
<feature type="domain" description="DUF2779" evidence="1">
    <location>
        <begin position="463"/>
        <end position="601"/>
    </location>
</feature>
<dbReference type="EMBL" id="CP046276">
    <property type="protein sequence ID" value="QGS51790.1"/>
    <property type="molecule type" value="Genomic_DNA"/>
</dbReference>
<sequence length="688" mass="82392">MELKNVVKKKDFIKWFASCNKEAWVFHNLKNFEKAIHLRDKKVYEFFLTEELEEGGFESGSGFDPLELYKNILNNKDLSEEQKKQKELLLNILDEFDGLELSTINNNFILDGNDTGQAAREYFIEMLTKENIKNNTNFKYYDFQQSGYQDSKWKTIELINNPEYKLFFEPTFEKYDGKMKTRCDILFKNEDGSFDIIEVKASTKEKDSHFFDLFYQWYIVSESIIIKNIKLCLLNKEYFRGVNGKLYMTEDLNDTSNLVDYKLEVEEILKRKIVIQEEEPDYLNYDKLFILNNSIEKRKIRIDYIDFFKSIRDNFEIDNEILKMSNTFINDKILSDKMCGCYELDFKNLNLKIKEKVCSHVVKWFNKKKFSIFDLPKNKEKSARFYYDKNKVYIEDLDWGDINSFFYKNGEKEYFNEDCKKIIKITQNYIKKNNNINIMDMVDINKKEVLKEVVRDYFNYPIYMFDFETSMWAIPKYNKSKSYQQIPFQFSVHIITNENYDFKNPDKTMIHYNFIAKSPNDPRPEFLSNFLKACFLKGPGKYVAYNKSFERMVIKDLILMFPEFIKPLKYIYENTIDLMNFFQLPKNNWLIYHPEFRGSASIKVTQPVLDSSLTYKDLKINKGDKASSVFRRFADNYFSQDLWDKLYKPDMLLYCDRDTLAMVVILQVVINYIKETSPDILKEIKGEI</sequence>
<gene>
    <name evidence="2" type="ORF">STABA_v1c04270</name>
</gene>
<name>A0A6I6C6J5_9MOLU</name>
<organism evidence="2 3">
    <name type="scientific">Spiroplasma tabanidicola</name>
    <dbReference type="NCBI Taxonomy" id="324079"/>
    <lineage>
        <taxon>Bacteria</taxon>
        <taxon>Bacillati</taxon>
        <taxon>Mycoplasmatota</taxon>
        <taxon>Mollicutes</taxon>
        <taxon>Entomoplasmatales</taxon>
        <taxon>Spiroplasmataceae</taxon>
        <taxon>Spiroplasma</taxon>
    </lineage>
</organism>
<reference evidence="2 3" key="1">
    <citation type="submission" date="2019-11" db="EMBL/GenBank/DDBJ databases">
        <title>Complete genome sequence of Spiroplasma tabanidicola TAUS-1 (DSM 22603).</title>
        <authorList>
            <person name="Huang C.-T."/>
            <person name="Lin Y.-C."/>
            <person name="Kuo C.-H."/>
        </authorList>
    </citation>
    <scope>NUCLEOTIDE SEQUENCE [LARGE SCALE GENOMIC DNA]</scope>
    <source>
        <strain evidence="2 3">TAUS-1</strain>
    </source>
</reference>
<dbReference type="Pfam" id="PF11074">
    <property type="entry name" value="DUF2779"/>
    <property type="match status" value="1"/>
</dbReference>